<evidence type="ECO:0000256" key="6">
    <source>
        <dbReference type="ARBA" id="ARBA00023125"/>
    </source>
</evidence>
<keyword evidence="4" id="KW-0158">Chromosome</keyword>
<sequence length="168" mass="18645">MSSNSLHTVHVKLLAFDLNSLTQSHSLSSSDPISFHRKGVCVSRVEALGVVVTRDLKPGKFLRFSIDDGTGCIQCILWLNQLTSPYLSKRCPSDVRAIAQMGSVHSARVQIGHVARVRGRITSFRGSVQVTVDDVVVERDPNSEILHWLECVSLARKRYDVLAANIRH</sequence>
<evidence type="ECO:0000256" key="3">
    <source>
        <dbReference type="ARBA" id="ARBA00017411"/>
    </source>
</evidence>
<dbReference type="PANTHER" id="PTHR13989">
    <property type="entry name" value="REPLICATION PROTEIN A-RELATED"/>
    <property type="match status" value="1"/>
</dbReference>
<dbReference type="SUPFAM" id="SSF50249">
    <property type="entry name" value="Nucleic acid-binding proteins"/>
    <property type="match status" value="1"/>
</dbReference>
<evidence type="ECO:0000256" key="7">
    <source>
        <dbReference type="ARBA" id="ARBA00023242"/>
    </source>
</evidence>
<dbReference type="PANTHER" id="PTHR13989:SF33">
    <property type="entry name" value="CST COMPLEX SUBUNIT STN1"/>
    <property type="match status" value="1"/>
</dbReference>
<evidence type="ECO:0000256" key="1">
    <source>
        <dbReference type="ARBA" id="ARBA00004123"/>
    </source>
</evidence>
<dbReference type="AlphaFoldDB" id="A0A7C8YJM7"/>
<feature type="domain" description="OB" evidence="9">
    <location>
        <begin position="49"/>
        <end position="136"/>
    </location>
</feature>
<evidence type="ECO:0000256" key="5">
    <source>
        <dbReference type="ARBA" id="ARBA00022895"/>
    </source>
</evidence>
<keyword evidence="5" id="KW-0779">Telomere</keyword>
<dbReference type="EMBL" id="GISG01026030">
    <property type="protein sequence ID" value="MBA4619570.1"/>
    <property type="molecule type" value="Transcribed_RNA"/>
</dbReference>
<proteinExistence type="predicted"/>
<dbReference type="InterPro" id="IPR040260">
    <property type="entry name" value="RFA2-like"/>
</dbReference>
<dbReference type="Gene3D" id="2.40.50.140">
    <property type="entry name" value="Nucleic acid-binding proteins"/>
    <property type="match status" value="1"/>
</dbReference>
<dbReference type="GO" id="GO:0003677">
    <property type="term" value="F:DNA binding"/>
    <property type="evidence" value="ECO:0007669"/>
    <property type="project" value="UniProtKB-KW"/>
</dbReference>
<evidence type="ECO:0000256" key="2">
    <source>
        <dbReference type="ARBA" id="ARBA00004574"/>
    </source>
</evidence>
<dbReference type="GO" id="GO:0005634">
    <property type="term" value="C:nucleus"/>
    <property type="evidence" value="ECO:0007669"/>
    <property type="project" value="UniProtKB-SubCell"/>
</dbReference>
<evidence type="ECO:0000313" key="10">
    <source>
        <dbReference type="EMBL" id="MBA4619570.1"/>
    </source>
</evidence>
<accession>A0A7C8YJM7</accession>
<comment type="subcellular location">
    <subcellularLocation>
        <location evidence="2">Chromosome</location>
        <location evidence="2">Telomere</location>
    </subcellularLocation>
    <subcellularLocation>
        <location evidence="1">Nucleus</location>
    </subcellularLocation>
</comment>
<protein>
    <recommendedName>
        <fullName evidence="3">CST complex subunit STN1</fullName>
    </recommendedName>
    <alternativeName>
        <fullName evidence="8">Suppressor of cdc thirteen homolog</fullName>
    </alternativeName>
</protein>
<evidence type="ECO:0000256" key="8">
    <source>
        <dbReference type="ARBA" id="ARBA00030039"/>
    </source>
</evidence>
<dbReference type="Pfam" id="PF01336">
    <property type="entry name" value="tRNA_anti-codon"/>
    <property type="match status" value="1"/>
</dbReference>
<dbReference type="InterPro" id="IPR012340">
    <property type="entry name" value="NA-bd_OB-fold"/>
</dbReference>
<dbReference type="InterPro" id="IPR004365">
    <property type="entry name" value="NA-bd_OB_tRNA"/>
</dbReference>
<evidence type="ECO:0000256" key="4">
    <source>
        <dbReference type="ARBA" id="ARBA00022454"/>
    </source>
</evidence>
<organism evidence="10">
    <name type="scientific">Opuntia streptacantha</name>
    <name type="common">Prickly pear cactus</name>
    <name type="synonym">Opuntia cardona</name>
    <dbReference type="NCBI Taxonomy" id="393608"/>
    <lineage>
        <taxon>Eukaryota</taxon>
        <taxon>Viridiplantae</taxon>
        <taxon>Streptophyta</taxon>
        <taxon>Embryophyta</taxon>
        <taxon>Tracheophyta</taxon>
        <taxon>Spermatophyta</taxon>
        <taxon>Magnoliopsida</taxon>
        <taxon>eudicotyledons</taxon>
        <taxon>Gunneridae</taxon>
        <taxon>Pentapetalae</taxon>
        <taxon>Caryophyllales</taxon>
        <taxon>Cactineae</taxon>
        <taxon>Cactaceae</taxon>
        <taxon>Opuntioideae</taxon>
        <taxon>Opuntia</taxon>
    </lineage>
</organism>
<reference evidence="10" key="2">
    <citation type="submission" date="2020-07" db="EMBL/GenBank/DDBJ databases">
        <authorList>
            <person name="Vera ALvarez R."/>
            <person name="Arias-Moreno D.M."/>
            <person name="Jimenez-Jacinto V."/>
            <person name="Jimenez-Bremont J.F."/>
            <person name="Swaminathan K."/>
            <person name="Moose S.P."/>
            <person name="Guerrero-Gonzalez M.L."/>
            <person name="Marino-Ramirez L."/>
            <person name="Landsman D."/>
            <person name="Rodriguez-Kessler M."/>
            <person name="Delgado-Sanchez P."/>
        </authorList>
    </citation>
    <scope>NUCLEOTIDE SEQUENCE</scope>
    <source>
        <tissue evidence="10">Cladode</tissue>
    </source>
</reference>
<name>A0A7C8YJM7_OPUST</name>
<keyword evidence="7" id="KW-0539">Nucleus</keyword>
<keyword evidence="6" id="KW-0238">DNA-binding</keyword>
<dbReference type="GO" id="GO:0000781">
    <property type="term" value="C:chromosome, telomeric region"/>
    <property type="evidence" value="ECO:0007669"/>
    <property type="project" value="UniProtKB-SubCell"/>
</dbReference>
<evidence type="ECO:0000259" key="9">
    <source>
        <dbReference type="Pfam" id="PF01336"/>
    </source>
</evidence>
<reference evidence="10" key="1">
    <citation type="journal article" date="2013" name="J. Plant Res.">
        <title>Effect of fungi and light on seed germination of three Opuntia species from semiarid lands of central Mexico.</title>
        <authorList>
            <person name="Delgado-Sanchez P."/>
            <person name="Jimenez-Bremont J.F."/>
            <person name="Guerrero-Gonzalez Mde L."/>
            <person name="Flores J."/>
        </authorList>
    </citation>
    <scope>NUCLEOTIDE SEQUENCE</scope>
    <source>
        <tissue evidence="10">Cladode</tissue>
    </source>
</reference>